<dbReference type="Pfam" id="PF20147">
    <property type="entry name" value="Crinkler"/>
    <property type="match status" value="1"/>
</dbReference>
<name>A0AAD4D8Z5_9FUNG</name>
<gene>
    <name evidence="5" type="ORF">BGZ95_012061</name>
</gene>
<evidence type="ECO:0000313" key="6">
    <source>
        <dbReference type="Proteomes" id="UP001194580"/>
    </source>
</evidence>
<keyword evidence="3" id="KW-0964">Secreted</keyword>
<dbReference type="EMBL" id="JAAAIL010000976">
    <property type="protein sequence ID" value="KAG0272198.1"/>
    <property type="molecule type" value="Genomic_DNA"/>
</dbReference>
<dbReference type="Proteomes" id="UP001194580">
    <property type="component" value="Unassembled WGS sequence"/>
</dbReference>
<dbReference type="InterPro" id="IPR045379">
    <property type="entry name" value="Crinkler_N"/>
</dbReference>
<sequence>MSPEGESMKGVFPVVASSDSTVADPSRLVMAEKAPEFDDVATDRLTFWSISIADIDGDDEAFTIMIDNVSTQDQVKLKATRELSDVFIEKLLK</sequence>
<evidence type="ECO:0000313" key="5">
    <source>
        <dbReference type="EMBL" id="KAG0272198.1"/>
    </source>
</evidence>
<dbReference type="AlphaFoldDB" id="A0AAD4D8Z5"/>
<evidence type="ECO:0000256" key="1">
    <source>
        <dbReference type="ARBA" id="ARBA00004340"/>
    </source>
</evidence>
<evidence type="ECO:0000256" key="3">
    <source>
        <dbReference type="ARBA" id="ARBA00022525"/>
    </source>
</evidence>
<comment type="subcellular location">
    <subcellularLocation>
        <location evidence="1">Host cell</location>
    </subcellularLocation>
    <subcellularLocation>
        <location evidence="2">Secreted</location>
    </subcellularLocation>
</comment>
<keyword evidence="6" id="KW-1185">Reference proteome</keyword>
<comment type="caution">
    <text evidence="5">The sequence shown here is derived from an EMBL/GenBank/DDBJ whole genome shotgun (WGS) entry which is preliminary data.</text>
</comment>
<dbReference type="GO" id="GO:0043657">
    <property type="term" value="C:host cell"/>
    <property type="evidence" value="ECO:0007669"/>
    <property type="project" value="UniProtKB-SubCell"/>
</dbReference>
<proteinExistence type="predicted"/>
<dbReference type="GO" id="GO:0005576">
    <property type="term" value="C:extracellular region"/>
    <property type="evidence" value="ECO:0007669"/>
    <property type="project" value="UniProtKB-SubCell"/>
</dbReference>
<protein>
    <recommendedName>
        <fullName evidence="4">Crinkler effector protein N-terminal domain-containing protein</fullName>
    </recommendedName>
</protein>
<feature type="domain" description="Crinkler effector protein N-terminal" evidence="4">
    <location>
        <begin position="6"/>
        <end position="89"/>
    </location>
</feature>
<reference evidence="5" key="1">
    <citation type="journal article" date="2020" name="Fungal Divers.">
        <title>Resolving the Mortierellaceae phylogeny through synthesis of multi-gene phylogenetics and phylogenomics.</title>
        <authorList>
            <person name="Vandepol N."/>
            <person name="Liber J."/>
            <person name="Desiro A."/>
            <person name="Na H."/>
            <person name="Kennedy M."/>
            <person name="Barry K."/>
            <person name="Grigoriev I.V."/>
            <person name="Miller A.N."/>
            <person name="O'Donnell K."/>
            <person name="Stajich J.E."/>
            <person name="Bonito G."/>
        </authorList>
    </citation>
    <scope>NUCLEOTIDE SEQUENCE</scope>
    <source>
        <strain evidence="5">NRRL 28262</strain>
    </source>
</reference>
<evidence type="ECO:0000259" key="4">
    <source>
        <dbReference type="Pfam" id="PF20147"/>
    </source>
</evidence>
<accession>A0AAD4D8Z5</accession>
<evidence type="ECO:0000256" key="2">
    <source>
        <dbReference type="ARBA" id="ARBA00004613"/>
    </source>
</evidence>
<organism evidence="5 6">
    <name type="scientific">Linnemannia exigua</name>
    <dbReference type="NCBI Taxonomy" id="604196"/>
    <lineage>
        <taxon>Eukaryota</taxon>
        <taxon>Fungi</taxon>
        <taxon>Fungi incertae sedis</taxon>
        <taxon>Mucoromycota</taxon>
        <taxon>Mortierellomycotina</taxon>
        <taxon>Mortierellomycetes</taxon>
        <taxon>Mortierellales</taxon>
        <taxon>Mortierellaceae</taxon>
        <taxon>Linnemannia</taxon>
    </lineage>
</organism>